<dbReference type="Proteomes" id="UP000315971">
    <property type="component" value="Unassembled WGS sequence"/>
</dbReference>
<proteinExistence type="predicted"/>
<dbReference type="Gene3D" id="2.40.50.140">
    <property type="entry name" value="Nucleic acid-binding proteins"/>
    <property type="match status" value="1"/>
</dbReference>
<name>A0A521D3W3_9SPHI</name>
<keyword evidence="2" id="KW-0963">Cytoplasm</keyword>
<organism evidence="5 6">
    <name type="scientific">Solitalea koreensis</name>
    <dbReference type="NCBI Taxonomy" id="543615"/>
    <lineage>
        <taxon>Bacteria</taxon>
        <taxon>Pseudomonadati</taxon>
        <taxon>Bacteroidota</taxon>
        <taxon>Sphingobacteriia</taxon>
        <taxon>Sphingobacteriales</taxon>
        <taxon>Sphingobacteriaceae</taxon>
        <taxon>Solitalea</taxon>
    </lineage>
</organism>
<dbReference type="PROSITE" id="PS51857">
    <property type="entry name" value="CSD_2"/>
    <property type="match status" value="1"/>
</dbReference>
<dbReference type="RefSeq" id="WP_142603699.1">
    <property type="nucleotide sequence ID" value="NZ_FXSZ01000005.1"/>
</dbReference>
<dbReference type="AlphaFoldDB" id="A0A521D3W3"/>
<dbReference type="GO" id="GO:0005829">
    <property type="term" value="C:cytosol"/>
    <property type="evidence" value="ECO:0007669"/>
    <property type="project" value="UniProtKB-ARBA"/>
</dbReference>
<dbReference type="GO" id="GO:0003677">
    <property type="term" value="F:DNA binding"/>
    <property type="evidence" value="ECO:0007669"/>
    <property type="project" value="UniProtKB-KW"/>
</dbReference>
<dbReference type="InterPro" id="IPR019844">
    <property type="entry name" value="CSD_CS"/>
</dbReference>
<dbReference type="InterPro" id="IPR012340">
    <property type="entry name" value="NA-bd_OB-fold"/>
</dbReference>
<dbReference type="OrthoDB" id="9805039at2"/>
<dbReference type="EMBL" id="FXSZ01000005">
    <property type="protein sequence ID" value="SMO65610.1"/>
    <property type="molecule type" value="Genomic_DNA"/>
</dbReference>
<evidence type="ECO:0000256" key="1">
    <source>
        <dbReference type="ARBA" id="ARBA00004496"/>
    </source>
</evidence>
<feature type="domain" description="CSD" evidence="4">
    <location>
        <begin position="1"/>
        <end position="61"/>
    </location>
</feature>
<evidence type="ECO:0000256" key="3">
    <source>
        <dbReference type="RuleBase" id="RU000408"/>
    </source>
</evidence>
<evidence type="ECO:0000313" key="6">
    <source>
        <dbReference type="Proteomes" id="UP000315971"/>
    </source>
</evidence>
<dbReference type="SMART" id="SM00357">
    <property type="entry name" value="CSP"/>
    <property type="match status" value="1"/>
</dbReference>
<dbReference type="InterPro" id="IPR012156">
    <property type="entry name" value="Cold_shock_CspA"/>
</dbReference>
<keyword evidence="5" id="KW-0238">DNA-binding</keyword>
<evidence type="ECO:0000313" key="5">
    <source>
        <dbReference type="EMBL" id="SMO65610.1"/>
    </source>
</evidence>
<evidence type="ECO:0000256" key="2">
    <source>
        <dbReference type="ARBA" id="ARBA00022490"/>
    </source>
</evidence>
<dbReference type="InterPro" id="IPR011129">
    <property type="entry name" value="CSD"/>
</dbReference>
<accession>A0A521D3W3</accession>
<dbReference type="PANTHER" id="PTHR11544">
    <property type="entry name" value="COLD SHOCK DOMAIN CONTAINING PROTEINS"/>
    <property type="match status" value="1"/>
</dbReference>
<dbReference type="PIRSF" id="PIRSF002599">
    <property type="entry name" value="Cold_shock_A"/>
    <property type="match status" value="1"/>
</dbReference>
<evidence type="ECO:0000259" key="4">
    <source>
        <dbReference type="PROSITE" id="PS51857"/>
    </source>
</evidence>
<dbReference type="SUPFAM" id="SSF50249">
    <property type="entry name" value="Nucleic acid-binding proteins"/>
    <property type="match status" value="1"/>
</dbReference>
<dbReference type="InterPro" id="IPR050181">
    <property type="entry name" value="Cold_shock_domain"/>
</dbReference>
<protein>
    <submittedName>
        <fullName evidence="5">Cold-shock DNA-binding protein family</fullName>
    </submittedName>
</protein>
<dbReference type="InterPro" id="IPR002059">
    <property type="entry name" value="CSP_DNA-bd"/>
</dbReference>
<dbReference type="Pfam" id="PF00313">
    <property type="entry name" value="CSD"/>
    <property type="match status" value="1"/>
</dbReference>
<comment type="subcellular location">
    <subcellularLocation>
        <location evidence="1 3">Cytoplasm</location>
    </subcellularLocation>
</comment>
<sequence>MKTGKVKFFNESKGYGFIKGDEGNEIFVHVTGLIDKVRENDDVTYEVAQGKKGLNAVDVRLA</sequence>
<gene>
    <name evidence="5" type="ORF">SAMN06265350_105136</name>
</gene>
<keyword evidence="6" id="KW-1185">Reference proteome</keyword>
<reference evidence="5 6" key="1">
    <citation type="submission" date="2017-05" db="EMBL/GenBank/DDBJ databases">
        <authorList>
            <person name="Varghese N."/>
            <person name="Submissions S."/>
        </authorList>
    </citation>
    <scope>NUCLEOTIDE SEQUENCE [LARGE SCALE GENOMIC DNA]</scope>
    <source>
        <strain evidence="5 6">DSM 21342</strain>
    </source>
</reference>
<dbReference type="PROSITE" id="PS00352">
    <property type="entry name" value="CSD_1"/>
    <property type="match status" value="1"/>
</dbReference>